<dbReference type="GO" id="GO:0016787">
    <property type="term" value="F:hydrolase activity"/>
    <property type="evidence" value="ECO:0007669"/>
    <property type="project" value="UniProtKB-KW"/>
</dbReference>
<protein>
    <submittedName>
        <fullName evidence="2">Metal dependent phosphohydrolase</fullName>
    </submittedName>
</protein>
<dbReference type="InterPro" id="IPR006674">
    <property type="entry name" value="HD_domain"/>
</dbReference>
<keyword evidence="2" id="KW-0378">Hydrolase</keyword>
<dbReference type="HOGENOM" id="CLU_000445_92_13_0"/>
<reference evidence="2" key="1">
    <citation type="journal article" date="2015" name="PeerJ">
        <title>First genomic representation of candidate bacterial phylum KSB3 points to enhanced environmental sensing as a trigger of wastewater bulking.</title>
        <authorList>
            <person name="Sekiguchi Y."/>
            <person name="Ohashi A."/>
            <person name="Parks D.H."/>
            <person name="Yamauchi T."/>
            <person name="Tyson G.W."/>
            <person name="Hugenholtz P."/>
        </authorList>
    </citation>
    <scope>NUCLEOTIDE SEQUENCE [LARGE SCALE GENOMIC DNA]</scope>
</reference>
<evidence type="ECO:0000259" key="1">
    <source>
        <dbReference type="PROSITE" id="PS51832"/>
    </source>
</evidence>
<dbReference type="PANTHER" id="PTHR43155:SF2">
    <property type="entry name" value="CYCLIC DI-GMP PHOSPHODIESTERASE PA4108"/>
    <property type="match status" value="1"/>
</dbReference>
<keyword evidence="3" id="KW-1185">Reference proteome</keyword>
<feature type="domain" description="HD-GYP" evidence="1">
    <location>
        <begin position="183"/>
        <end position="410"/>
    </location>
</feature>
<dbReference type="InterPro" id="IPR003018">
    <property type="entry name" value="GAF"/>
</dbReference>
<dbReference type="SUPFAM" id="SSF55781">
    <property type="entry name" value="GAF domain-like"/>
    <property type="match status" value="1"/>
</dbReference>
<dbReference type="Pfam" id="PF01590">
    <property type="entry name" value="GAF"/>
    <property type="match status" value="1"/>
</dbReference>
<dbReference type="PANTHER" id="PTHR43155">
    <property type="entry name" value="CYCLIC DI-GMP PHOSPHODIESTERASE PA4108-RELATED"/>
    <property type="match status" value="1"/>
</dbReference>
<dbReference type="Proteomes" id="UP000030700">
    <property type="component" value="Unassembled WGS sequence"/>
</dbReference>
<dbReference type="Pfam" id="PF01966">
    <property type="entry name" value="HD"/>
    <property type="match status" value="1"/>
</dbReference>
<accession>A0A081BND2</accession>
<sequence length="410" mass="46335">MPNGNHKLQQILDMNQEIEQVRDVDVLLEKVLAVARKLANADAGSIYVVKDEDELEFKHSQNDTLQQELDPGKKLIYNTFTVPINHKSISGYVASTGELLNIPDVYELQNVPYSFDPSYDQRSHYLTRSMLTLPLKNNQNRVIGVMQLINAKNDAGEIVAFAEEDIPLMRIFANNAAMALERAQMTRAIILRMISMAELRDPEETGTHVNRVGAYSSEIYEAWAKRRGIPQLEIDNFKDILRMAAMLHDVGKVGIKDEILQKPGRLNDLEYETMKLHVVMGAKLFLNPQSEFDEIAGQIALNHHERWDGTGYPGHVDPRRNGEPIPGYELANGKARGKKGEEIPIFGRVVAVADVYDALSSKRAYKDPWTEEDVFNELRKGAGKHFDPEIIEAFFTITDVIRSVAQRYSG</sequence>
<dbReference type="Gene3D" id="1.10.3210.10">
    <property type="entry name" value="Hypothetical protein af1432"/>
    <property type="match status" value="1"/>
</dbReference>
<dbReference type="InterPro" id="IPR037522">
    <property type="entry name" value="HD_GYP_dom"/>
</dbReference>
<dbReference type="InterPro" id="IPR029016">
    <property type="entry name" value="GAF-like_dom_sf"/>
</dbReference>
<evidence type="ECO:0000313" key="3">
    <source>
        <dbReference type="Proteomes" id="UP000030700"/>
    </source>
</evidence>
<gene>
    <name evidence="2" type="ORF">U14_03144</name>
</gene>
<evidence type="ECO:0000313" key="2">
    <source>
        <dbReference type="EMBL" id="GAK51898.1"/>
    </source>
</evidence>
<organism evidence="2">
    <name type="scientific">Candidatus Moduliflexus flocculans</name>
    <dbReference type="NCBI Taxonomy" id="1499966"/>
    <lineage>
        <taxon>Bacteria</taxon>
        <taxon>Candidatus Moduliflexota</taxon>
        <taxon>Candidatus Moduliflexia</taxon>
        <taxon>Candidatus Moduliflexales</taxon>
        <taxon>Candidatus Moduliflexaceae</taxon>
    </lineage>
</organism>
<dbReference type="Gene3D" id="3.30.450.40">
    <property type="match status" value="1"/>
</dbReference>
<dbReference type="PROSITE" id="PS51832">
    <property type="entry name" value="HD_GYP"/>
    <property type="match status" value="1"/>
</dbReference>
<dbReference type="InterPro" id="IPR003607">
    <property type="entry name" value="HD/PDEase_dom"/>
</dbReference>
<dbReference type="SMART" id="SM00471">
    <property type="entry name" value="HDc"/>
    <property type="match status" value="1"/>
</dbReference>
<dbReference type="SMART" id="SM00065">
    <property type="entry name" value="GAF"/>
    <property type="match status" value="1"/>
</dbReference>
<dbReference type="CDD" id="cd00077">
    <property type="entry name" value="HDc"/>
    <property type="match status" value="1"/>
</dbReference>
<dbReference type="AlphaFoldDB" id="A0A081BND2"/>
<name>A0A081BND2_9BACT</name>
<dbReference type="STRING" id="1499966.U14_03144"/>
<proteinExistence type="predicted"/>
<dbReference type="EMBL" id="DF820457">
    <property type="protein sequence ID" value="GAK51898.1"/>
    <property type="molecule type" value="Genomic_DNA"/>
</dbReference>
<dbReference type="SUPFAM" id="SSF109604">
    <property type="entry name" value="HD-domain/PDEase-like"/>
    <property type="match status" value="1"/>
</dbReference>